<organism evidence="1 2">
    <name type="scientific">Gimesia aquarii</name>
    <dbReference type="NCBI Taxonomy" id="2527964"/>
    <lineage>
        <taxon>Bacteria</taxon>
        <taxon>Pseudomonadati</taxon>
        <taxon>Planctomycetota</taxon>
        <taxon>Planctomycetia</taxon>
        <taxon>Planctomycetales</taxon>
        <taxon>Planctomycetaceae</taxon>
        <taxon>Gimesia</taxon>
    </lineage>
</organism>
<evidence type="ECO:0000313" key="1">
    <source>
        <dbReference type="EMBL" id="QDU11294.1"/>
    </source>
</evidence>
<keyword evidence="2" id="KW-1185">Reference proteome</keyword>
<evidence type="ECO:0000313" key="2">
    <source>
        <dbReference type="Proteomes" id="UP000318384"/>
    </source>
</evidence>
<dbReference type="OrthoDB" id="122965at2"/>
<dbReference type="Proteomes" id="UP000318384">
    <property type="component" value="Chromosome"/>
</dbReference>
<protein>
    <recommendedName>
        <fullName evidence="3">TIR domain-containing protein</fullName>
    </recommendedName>
</protein>
<evidence type="ECO:0008006" key="3">
    <source>
        <dbReference type="Google" id="ProtNLM"/>
    </source>
</evidence>
<name>A0A517X1B9_9PLAN</name>
<dbReference type="Gene3D" id="3.40.50.10140">
    <property type="entry name" value="Toll/interleukin-1 receptor homology (TIR) domain"/>
    <property type="match status" value="1"/>
</dbReference>
<dbReference type="InterPro" id="IPR035897">
    <property type="entry name" value="Toll_tir_struct_dom_sf"/>
</dbReference>
<gene>
    <name evidence="1" type="ORF">V202x_47130</name>
</gene>
<dbReference type="SUPFAM" id="SSF52200">
    <property type="entry name" value="Toll/Interleukin receptor TIR domain"/>
    <property type="match status" value="1"/>
</dbReference>
<proteinExistence type="predicted"/>
<dbReference type="EMBL" id="CP037422">
    <property type="protein sequence ID" value="QDU11294.1"/>
    <property type="molecule type" value="Genomic_DNA"/>
</dbReference>
<sequence>MKVFISWSGNRSRAVAEMLKTWIKCVLQATRPWLSTRDIDRGALWFSEIHDQLKDTAVGIVCLTKENQNRPWILFESGALAKGLSSSRVCTFLIDLEPSDIVDPLAQFNHTIPNRDSVWELVRTLNKSLSNESLDDIVLDQVFDTYWGQFEKSFAKIIEDNPQTETIPPRPDGDILVEILENTRGMQSRLRRLESREIRDDPDMQESLNVFEEELLKELFLLSTKSPKDGMTKGDILHFFRKNGVAPIRAHKLMQEHFNHLNAASNTPHLDSVR</sequence>
<accession>A0A517X1B9</accession>
<dbReference type="RefSeq" id="WP_145179110.1">
    <property type="nucleotide sequence ID" value="NZ_CP037422.1"/>
</dbReference>
<dbReference type="AlphaFoldDB" id="A0A517X1B9"/>
<reference evidence="1 2" key="1">
    <citation type="submission" date="2019-03" db="EMBL/GenBank/DDBJ databases">
        <title>Deep-cultivation of Planctomycetes and their phenomic and genomic characterization uncovers novel biology.</title>
        <authorList>
            <person name="Wiegand S."/>
            <person name="Jogler M."/>
            <person name="Boedeker C."/>
            <person name="Pinto D."/>
            <person name="Vollmers J."/>
            <person name="Rivas-Marin E."/>
            <person name="Kohn T."/>
            <person name="Peeters S.H."/>
            <person name="Heuer A."/>
            <person name="Rast P."/>
            <person name="Oberbeckmann S."/>
            <person name="Bunk B."/>
            <person name="Jeske O."/>
            <person name="Meyerdierks A."/>
            <person name="Storesund J.E."/>
            <person name="Kallscheuer N."/>
            <person name="Luecker S."/>
            <person name="Lage O.M."/>
            <person name="Pohl T."/>
            <person name="Merkel B.J."/>
            <person name="Hornburger P."/>
            <person name="Mueller R.-W."/>
            <person name="Bruemmer F."/>
            <person name="Labrenz M."/>
            <person name="Spormann A.M."/>
            <person name="Op den Camp H."/>
            <person name="Overmann J."/>
            <person name="Amann R."/>
            <person name="Jetten M.S.M."/>
            <person name="Mascher T."/>
            <person name="Medema M.H."/>
            <person name="Devos D.P."/>
            <person name="Kaster A.-K."/>
            <person name="Ovreas L."/>
            <person name="Rohde M."/>
            <person name="Galperin M.Y."/>
            <person name="Jogler C."/>
        </authorList>
    </citation>
    <scope>NUCLEOTIDE SEQUENCE [LARGE SCALE GENOMIC DNA]</scope>
    <source>
        <strain evidence="1 2">V202</strain>
    </source>
</reference>